<dbReference type="Gene3D" id="3.40.50.2000">
    <property type="entry name" value="Glycogen Phosphorylase B"/>
    <property type="match status" value="1"/>
</dbReference>
<sequence>MASVACEAGLNHPDVKDLVKSGEQFDVVLTESFNTHCFFAVFHRVDAPFIEISTHQLMSWTVDELGISNEASYIPTLFSHVPRPMNFFQRTWNVVAMMIEWTVANTLFKWNAQSVAEKTHGPGMFDLKEKSRNVTLMFVNTHYTLHGAQPFPPNVIEVGGLHIPRKTNPLPQDIAKFLDDAHEGVLYFNLGSVVKMSTVPEDKLTILLNMFASIPRKVIWKWETDDLPHKPSNLLVKKWLPQFDIMNHPNVKCYFGHGGLLGLSEGVHTGIPMILMPLFGDQYQNAMAARARGVAIVLKYSELNERDLRHAVDEIFNNTRYRENARRLSKAYRDRPATPLETAVWWTEYIGRGNGVPYVRTAGANMSWCTRNLVDVYTFLFTVLLTIIYVLYRLAKYLLLVRKKSKDIDQRASTKKRD</sequence>
<evidence type="ECO:0000256" key="4">
    <source>
        <dbReference type="RuleBase" id="RU003718"/>
    </source>
</evidence>
<keyword evidence="7" id="KW-1185">Reference proteome</keyword>
<comment type="subcellular location">
    <subcellularLocation>
        <location evidence="5">Membrane</location>
        <topology evidence="5">Single-pass membrane protein</topology>
    </subcellularLocation>
</comment>
<evidence type="ECO:0000256" key="3">
    <source>
        <dbReference type="ARBA" id="ARBA00022679"/>
    </source>
</evidence>
<dbReference type="EC" id="2.4.1.17" evidence="5"/>
<evidence type="ECO:0000313" key="7">
    <source>
        <dbReference type="Proteomes" id="UP000076502"/>
    </source>
</evidence>
<dbReference type="Pfam" id="PF00201">
    <property type="entry name" value="UDPGT"/>
    <property type="match status" value="1"/>
</dbReference>
<evidence type="ECO:0000256" key="2">
    <source>
        <dbReference type="ARBA" id="ARBA00022676"/>
    </source>
</evidence>
<dbReference type="SUPFAM" id="SSF53756">
    <property type="entry name" value="UDP-Glycosyltransferase/glycogen phosphorylase"/>
    <property type="match status" value="1"/>
</dbReference>
<feature type="transmembrane region" description="Helical" evidence="5">
    <location>
        <begin position="376"/>
        <end position="395"/>
    </location>
</feature>
<name>A0A154PQG3_DUFNO</name>
<comment type="similarity">
    <text evidence="1 4">Belongs to the UDP-glycosyltransferase family.</text>
</comment>
<keyword evidence="5" id="KW-1133">Transmembrane helix</keyword>
<accession>A0A154PQG3</accession>
<evidence type="ECO:0000256" key="5">
    <source>
        <dbReference type="RuleBase" id="RU362059"/>
    </source>
</evidence>
<reference evidence="6 7" key="1">
    <citation type="submission" date="2015-07" db="EMBL/GenBank/DDBJ databases">
        <title>The genome of Dufourea novaeangliae.</title>
        <authorList>
            <person name="Pan H."/>
            <person name="Kapheim K."/>
        </authorList>
    </citation>
    <scope>NUCLEOTIDE SEQUENCE [LARGE SCALE GENOMIC DNA]</scope>
    <source>
        <strain evidence="6">0120121106</strain>
        <tissue evidence="6">Whole body</tissue>
    </source>
</reference>
<comment type="catalytic activity">
    <reaction evidence="5">
        <text>glucuronate acceptor + UDP-alpha-D-glucuronate = acceptor beta-D-glucuronoside + UDP + H(+)</text>
        <dbReference type="Rhea" id="RHEA:21032"/>
        <dbReference type="ChEBI" id="CHEBI:15378"/>
        <dbReference type="ChEBI" id="CHEBI:58052"/>
        <dbReference type="ChEBI" id="CHEBI:58223"/>
        <dbReference type="ChEBI" id="CHEBI:132367"/>
        <dbReference type="ChEBI" id="CHEBI:132368"/>
        <dbReference type="EC" id="2.4.1.17"/>
    </reaction>
</comment>
<dbReference type="GO" id="GO:0015020">
    <property type="term" value="F:glucuronosyltransferase activity"/>
    <property type="evidence" value="ECO:0007669"/>
    <property type="project" value="UniProtKB-EC"/>
</dbReference>
<keyword evidence="5" id="KW-0812">Transmembrane</keyword>
<keyword evidence="5" id="KW-0472">Membrane</keyword>
<dbReference type="PANTHER" id="PTHR48043">
    <property type="entry name" value="EG:EG0003.4 PROTEIN-RELATED"/>
    <property type="match status" value="1"/>
</dbReference>
<dbReference type="InterPro" id="IPR035595">
    <property type="entry name" value="UDP_glycos_trans_CS"/>
</dbReference>
<dbReference type="GO" id="GO:0016020">
    <property type="term" value="C:membrane"/>
    <property type="evidence" value="ECO:0007669"/>
    <property type="project" value="UniProtKB-SubCell"/>
</dbReference>
<dbReference type="OrthoDB" id="5835829at2759"/>
<evidence type="ECO:0000313" key="6">
    <source>
        <dbReference type="EMBL" id="KZC14156.1"/>
    </source>
</evidence>
<protein>
    <recommendedName>
        <fullName evidence="5">UDP-glucuronosyltransferase</fullName>
        <ecNumber evidence="5">2.4.1.17</ecNumber>
    </recommendedName>
</protein>
<dbReference type="InterPro" id="IPR002213">
    <property type="entry name" value="UDP_glucos_trans"/>
</dbReference>
<dbReference type="AlphaFoldDB" id="A0A154PQG3"/>
<dbReference type="InterPro" id="IPR050271">
    <property type="entry name" value="UDP-glycosyltransferase"/>
</dbReference>
<dbReference type="STRING" id="178035.A0A154PQG3"/>
<dbReference type="CDD" id="cd03784">
    <property type="entry name" value="GT1_Gtf-like"/>
    <property type="match status" value="1"/>
</dbReference>
<keyword evidence="3 4" id="KW-0808">Transferase</keyword>
<organism evidence="6 7">
    <name type="scientific">Dufourea novaeangliae</name>
    <name type="common">Sweat bee</name>
    <dbReference type="NCBI Taxonomy" id="178035"/>
    <lineage>
        <taxon>Eukaryota</taxon>
        <taxon>Metazoa</taxon>
        <taxon>Ecdysozoa</taxon>
        <taxon>Arthropoda</taxon>
        <taxon>Hexapoda</taxon>
        <taxon>Insecta</taxon>
        <taxon>Pterygota</taxon>
        <taxon>Neoptera</taxon>
        <taxon>Endopterygota</taxon>
        <taxon>Hymenoptera</taxon>
        <taxon>Apocrita</taxon>
        <taxon>Aculeata</taxon>
        <taxon>Apoidea</taxon>
        <taxon>Anthophila</taxon>
        <taxon>Halictidae</taxon>
        <taxon>Rophitinae</taxon>
        <taxon>Dufourea</taxon>
    </lineage>
</organism>
<dbReference type="Proteomes" id="UP000076502">
    <property type="component" value="Unassembled WGS sequence"/>
</dbReference>
<proteinExistence type="inferred from homology"/>
<dbReference type="PROSITE" id="PS00375">
    <property type="entry name" value="UDPGT"/>
    <property type="match status" value="1"/>
</dbReference>
<dbReference type="FunFam" id="3.40.50.2000:FF:000050">
    <property type="entry name" value="UDP-glucuronosyltransferase"/>
    <property type="match status" value="1"/>
</dbReference>
<dbReference type="EMBL" id="KQ435037">
    <property type="protein sequence ID" value="KZC14156.1"/>
    <property type="molecule type" value="Genomic_DNA"/>
</dbReference>
<evidence type="ECO:0000256" key="1">
    <source>
        <dbReference type="ARBA" id="ARBA00009995"/>
    </source>
</evidence>
<dbReference type="PANTHER" id="PTHR48043:SF114">
    <property type="entry name" value="IP04436P-RELATED"/>
    <property type="match status" value="1"/>
</dbReference>
<keyword evidence="2 4" id="KW-0328">Glycosyltransferase</keyword>
<gene>
    <name evidence="6" type="ORF">WN55_06388</name>
</gene>